<organism evidence="2 3">
    <name type="scientific">Piedraia hortae CBS 480.64</name>
    <dbReference type="NCBI Taxonomy" id="1314780"/>
    <lineage>
        <taxon>Eukaryota</taxon>
        <taxon>Fungi</taxon>
        <taxon>Dikarya</taxon>
        <taxon>Ascomycota</taxon>
        <taxon>Pezizomycotina</taxon>
        <taxon>Dothideomycetes</taxon>
        <taxon>Dothideomycetidae</taxon>
        <taxon>Capnodiales</taxon>
        <taxon>Piedraiaceae</taxon>
        <taxon>Piedraia</taxon>
    </lineage>
</organism>
<dbReference type="EMBL" id="MU005962">
    <property type="protein sequence ID" value="KAF2863247.1"/>
    <property type="molecule type" value="Genomic_DNA"/>
</dbReference>
<feature type="compositionally biased region" description="Basic and acidic residues" evidence="1">
    <location>
        <begin position="48"/>
        <end position="58"/>
    </location>
</feature>
<proteinExistence type="predicted"/>
<accession>A0A6A7C7N1</accession>
<keyword evidence="3" id="KW-1185">Reference proteome</keyword>
<sequence>MMKDSDVSKDELLLFEDHGKGTEKEGVVSDVNGTHLAQNRAQGLLNEHNSEEHGDIQRGRTSSRNMSATNRPFSHKQIEEFEIPATPYITGLRIAAFREYNRKHDDNPVEEPRPEELAWSDWDFGYPDEVTTIYQQILDDEDKGSRERKGGGQ</sequence>
<feature type="region of interest" description="Disordered" evidence="1">
    <location>
        <begin position="44"/>
        <end position="78"/>
    </location>
</feature>
<evidence type="ECO:0000313" key="3">
    <source>
        <dbReference type="Proteomes" id="UP000799421"/>
    </source>
</evidence>
<feature type="compositionally biased region" description="Polar residues" evidence="1">
    <location>
        <begin position="59"/>
        <end position="72"/>
    </location>
</feature>
<protein>
    <submittedName>
        <fullName evidence="2">Uncharacterized protein</fullName>
    </submittedName>
</protein>
<feature type="region of interest" description="Disordered" evidence="1">
    <location>
        <begin position="1"/>
        <end position="26"/>
    </location>
</feature>
<evidence type="ECO:0000256" key="1">
    <source>
        <dbReference type="SAM" id="MobiDB-lite"/>
    </source>
</evidence>
<dbReference type="AlphaFoldDB" id="A0A6A7C7N1"/>
<evidence type="ECO:0000313" key="2">
    <source>
        <dbReference type="EMBL" id="KAF2863247.1"/>
    </source>
</evidence>
<reference evidence="2" key="1">
    <citation type="journal article" date="2020" name="Stud. Mycol.">
        <title>101 Dothideomycetes genomes: a test case for predicting lifestyles and emergence of pathogens.</title>
        <authorList>
            <person name="Haridas S."/>
            <person name="Albert R."/>
            <person name="Binder M."/>
            <person name="Bloem J."/>
            <person name="Labutti K."/>
            <person name="Salamov A."/>
            <person name="Andreopoulos B."/>
            <person name="Baker S."/>
            <person name="Barry K."/>
            <person name="Bills G."/>
            <person name="Bluhm B."/>
            <person name="Cannon C."/>
            <person name="Castanera R."/>
            <person name="Culley D."/>
            <person name="Daum C."/>
            <person name="Ezra D."/>
            <person name="Gonzalez J."/>
            <person name="Henrissat B."/>
            <person name="Kuo A."/>
            <person name="Liang C."/>
            <person name="Lipzen A."/>
            <person name="Lutzoni F."/>
            <person name="Magnuson J."/>
            <person name="Mondo S."/>
            <person name="Nolan M."/>
            <person name="Ohm R."/>
            <person name="Pangilinan J."/>
            <person name="Park H.-J."/>
            <person name="Ramirez L."/>
            <person name="Alfaro M."/>
            <person name="Sun H."/>
            <person name="Tritt A."/>
            <person name="Yoshinaga Y."/>
            <person name="Zwiers L.-H."/>
            <person name="Turgeon B."/>
            <person name="Goodwin S."/>
            <person name="Spatafora J."/>
            <person name="Crous P."/>
            <person name="Grigoriev I."/>
        </authorList>
    </citation>
    <scope>NUCLEOTIDE SEQUENCE</scope>
    <source>
        <strain evidence="2">CBS 480.64</strain>
    </source>
</reference>
<dbReference type="Proteomes" id="UP000799421">
    <property type="component" value="Unassembled WGS sequence"/>
</dbReference>
<name>A0A6A7C7N1_9PEZI</name>
<gene>
    <name evidence="2" type="ORF">K470DRAFT_143096</name>
</gene>